<gene>
    <name evidence="3" type="ORF">S12H4_12548</name>
</gene>
<name>X1TYT1_9ZZZZ</name>
<dbReference type="Pfam" id="PF00076">
    <property type="entry name" value="RRM_1"/>
    <property type="match status" value="1"/>
</dbReference>
<dbReference type="PROSITE" id="PS50102">
    <property type="entry name" value="RRM"/>
    <property type="match status" value="1"/>
</dbReference>
<protein>
    <recommendedName>
        <fullName evidence="2">RRM domain-containing protein</fullName>
    </recommendedName>
</protein>
<dbReference type="SMART" id="SM00360">
    <property type="entry name" value="RRM"/>
    <property type="match status" value="1"/>
</dbReference>
<evidence type="ECO:0000256" key="1">
    <source>
        <dbReference type="ARBA" id="ARBA00022884"/>
    </source>
</evidence>
<proteinExistence type="predicted"/>
<comment type="caution">
    <text evidence="3">The sequence shown here is derived from an EMBL/GenBank/DDBJ whole genome shotgun (WGS) entry which is preliminary data.</text>
</comment>
<dbReference type="InterPro" id="IPR035979">
    <property type="entry name" value="RBD_domain_sf"/>
</dbReference>
<dbReference type="InterPro" id="IPR000504">
    <property type="entry name" value="RRM_dom"/>
</dbReference>
<dbReference type="InterPro" id="IPR048289">
    <property type="entry name" value="RRM2_NsCP33-like"/>
</dbReference>
<accession>X1TYT1</accession>
<dbReference type="AlphaFoldDB" id="X1TYT1"/>
<dbReference type="SUPFAM" id="SSF54928">
    <property type="entry name" value="RNA-binding domain, RBD"/>
    <property type="match status" value="1"/>
</dbReference>
<sequence length="85" mass="9603">MSKKVYVGNLPFSVDQEKLKELFTSYGEIEEAVVISDRFSGRSKGFGFVTFVNDADADKAIAEMNEKDIEGRPLKVNEAKPREER</sequence>
<evidence type="ECO:0000259" key="2">
    <source>
        <dbReference type="PROSITE" id="PS50102"/>
    </source>
</evidence>
<organism evidence="3">
    <name type="scientific">marine sediment metagenome</name>
    <dbReference type="NCBI Taxonomy" id="412755"/>
    <lineage>
        <taxon>unclassified sequences</taxon>
        <taxon>metagenomes</taxon>
        <taxon>ecological metagenomes</taxon>
    </lineage>
</organism>
<feature type="domain" description="RRM" evidence="2">
    <location>
        <begin position="3"/>
        <end position="81"/>
    </location>
</feature>
<reference evidence="3" key="1">
    <citation type="journal article" date="2014" name="Front. Microbiol.">
        <title>High frequency of phylogenetically diverse reductive dehalogenase-homologous genes in deep subseafloor sedimentary metagenomes.</title>
        <authorList>
            <person name="Kawai M."/>
            <person name="Futagami T."/>
            <person name="Toyoda A."/>
            <person name="Takaki Y."/>
            <person name="Nishi S."/>
            <person name="Hori S."/>
            <person name="Arai W."/>
            <person name="Tsubouchi T."/>
            <person name="Morono Y."/>
            <person name="Uchiyama I."/>
            <person name="Ito T."/>
            <person name="Fujiyama A."/>
            <person name="Inagaki F."/>
            <person name="Takami H."/>
        </authorList>
    </citation>
    <scope>NUCLEOTIDE SEQUENCE</scope>
    <source>
        <strain evidence="3">Expedition CK06-06</strain>
    </source>
</reference>
<dbReference type="Gene3D" id="3.30.70.330">
    <property type="match status" value="1"/>
</dbReference>
<dbReference type="PANTHER" id="PTHR48027">
    <property type="entry name" value="HETEROGENEOUS NUCLEAR RIBONUCLEOPROTEIN 87F-RELATED"/>
    <property type="match status" value="1"/>
</dbReference>
<dbReference type="GO" id="GO:0003723">
    <property type="term" value="F:RNA binding"/>
    <property type="evidence" value="ECO:0007669"/>
    <property type="project" value="UniProtKB-KW"/>
</dbReference>
<dbReference type="CDD" id="cd21608">
    <property type="entry name" value="RRM2_NsCP33_like"/>
    <property type="match status" value="1"/>
</dbReference>
<keyword evidence="1" id="KW-0694">RNA-binding</keyword>
<dbReference type="InterPro" id="IPR012677">
    <property type="entry name" value="Nucleotide-bd_a/b_plait_sf"/>
</dbReference>
<dbReference type="EMBL" id="BARW01006003">
    <property type="protein sequence ID" value="GAI85214.1"/>
    <property type="molecule type" value="Genomic_DNA"/>
</dbReference>
<dbReference type="InterPro" id="IPR052462">
    <property type="entry name" value="SLIRP/GR-RBP-like"/>
</dbReference>
<evidence type="ECO:0000313" key="3">
    <source>
        <dbReference type="EMBL" id="GAI85214.1"/>
    </source>
</evidence>